<dbReference type="GO" id="GO:0008270">
    <property type="term" value="F:zinc ion binding"/>
    <property type="evidence" value="ECO:0007669"/>
    <property type="project" value="UniProtKB-KW"/>
</dbReference>
<dbReference type="Gene3D" id="3.60.10.10">
    <property type="entry name" value="Endonuclease/exonuclease/phosphatase"/>
    <property type="match status" value="1"/>
</dbReference>
<accession>A0A803L0D3</accession>
<evidence type="ECO:0000256" key="4">
    <source>
        <dbReference type="PROSITE-ProRule" id="PRU00094"/>
    </source>
</evidence>
<name>A0A803L0D3_CHEQI</name>
<dbReference type="Pfam" id="PF13966">
    <property type="entry name" value="zf-RVT"/>
    <property type="match status" value="1"/>
</dbReference>
<feature type="domain" description="GATA-type" evidence="5">
    <location>
        <begin position="365"/>
        <end position="389"/>
    </location>
</feature>
<reference evidence="6" key="2">
    <citation type="submission" date="2021-03" db="UniProtKB">
        <authorList>
            <consortium name="EnsemblPlants"/>
        </authorList>
    </citation>
    <scope>IDENTIFICATION</scope>
</reference>
<evidence type="ECO:0000256" key="1">
    <source>
        <dbReference type="ARBA" id="ARBA00023015"/>
    </source>
</evidence>
<dbReference type="Gramene" id="AUR62005321-RA">
    <property type="protein sequence ID" value="AUR62005321-RA:cds"/>
    <property type="gene ID" value="AUR62005321"/>
</dbReference>
<evidence type="ECO:0000313" key="6">
    <source>
        <dbReference type="EnsemblPlants" id="AUR62005321-RA:cds"/>
    </source>
</evidence>
<keyword evidence="3" id="KW-0804">Transcription</keyword>
<keyword evidence="4" id="KW-0479">Metal-binding</keyword>
<dbReference type="InterPro" id="IPR036691">
    <property type="entry name" value="Endo/exonu/phosph_ase_sf"/>
</dbReference>
<dbReference type="InterPro" id="IPR000679">
    <property type="entry name" value="Znf_GATA"/>
</dbReference>
<evidence type="ECO:0000259" key="5">
    <source>
        <dbReference type="PROSITE" id="PS50114"/>
    </source>
</evidence>
<dbReference type="PANTHER" id="PTHR33710">
    <property type="entry name" value="BNAC02G09200D PROTEIN"/>
    <property type="match status" value="1"/>
</dbReference>
<dbReference type="GO" id="GO:0006355">
    <property type="term" value="P:regulation of DNA-templated transcription"/>
    <property type="evidence" value="ECO:0007669"/>
    <property type="project" value="InterPro"/>
</dbReference>
<dbReference type="PROSITE" id="PS50114">
    <property type="entry name" value="GATA_ZN_FINGER_2"/>
    <property type="match status" value="1"/>
</dbReference>
<dbReference type="OMA" id="WASCINE"/>
<keyword evidence="1" id="KW-0805">Transcription regulation</keyword>
<keyword evidence="4" id="KW-0862">Zinc</keyword>
<reference evidence="6" key="1">
    <citation type="journal article" date="2017" name="Nature">
        <title>The genome of Chenopodium quinoa.</title>
        <authorList>
            <person name="Jarvis D.E."/>
            <person name="Ho Y.S."/>
            <person name="Lightfoot D.J."/>
            <person name="Schmoeckel S.M."/>
            <person name="Li B."/>
            <person name="Borm T.J.A."/>
            <person name="Ohyanagi H."/>
            <person name="Mineta K."/>
            <person name="Michell C.T."/>
            <person name="Saber N."/>
            <person name="Kharbatia N.M."/>
            <person name="Rupper R.R."/>
            <person name="Sharp A.R."/>
            <person name="Dally N."/>
            <person name="Boughton B.A."/>
            <person name="Woo Y.H."/>
            <person name="Gao G."/>
            <person name="Schijlen E.G.W.M."/>
            <person name="Guo X."/>
            <person name="Momin A.A."/>
            <person name="Negrao S."/>
            <person name="Al-Babili S."/>
            <person name="Gehring C."/>
            <person name="Roessner U."/>
            <person name="Jung C."/>
            <person name="Murphy K."/>
            <person name="Arold S.T."/>
            <person name="Gojobori T."/>
            <person name="van der Linden C.G."/>
            <person name="van Loo E.N."/>
            <person name="Jellen E.N."/>
            <person name="Maughan P.J."/>
            <person name="Tester M."/>
        </authorList>
    </citation>
    <scope>NUCLEOTIDE SEQUENCE [LARGE SCALE GENOMIC DNA]</scope>
    <source>
        <strain evidence="6">cv. PI 614886</strain>
    </source>
</reference>
<organism evidence="6 7">
    <name type="scientific">Chenopodium quinoa</name>
    <name type="common">Quinoa</name>
    <dbReference type="NCBI Taxonomy" id="63459"/>
    <lineage>
        <taxon>Eukaryota</taxon>
        <taxon>Viridiplantae</taxon>
        <taxon>Streptophyta</taxon>
        <taxon>Embryophyta</taxon>
        <taxon>Tracheophyta</taxon>
        <taxon>Spermatophyta</taxon>
        <taxon>Magnoliopsida</taxon>
        <taxon>eudicotyledons</taxon>
        <taxon>Gunneridae</taxon>
        <taxon>Pentapetalae</taxon>
        <taxon>Caryophyllales</taxon>
        <taxon>Chenopodiaceae</taxon>
        <taxon>Chenopodioideae</taxon>
        <taxon>Atripliceae</taxon>
        <taxon>Chenopodium</taxon>
    </lineage>
</organism>
<dbReference type="AlphaFoldDB" id="A0A803L0D3"/>
<evidence type="ECO:0000313" key="7">
    <source>
        <dbReference type="Proteomes" id="UP000596660"/>
    </source>
</evidence>
<dbReference type="GO" id="GO:0043565">
    <property type="term" value="F:sequence-specific DNA binding"/>
    <property type="evidence" value="ECO:0007669"/>
    <property type="project" value="InterPro"/>
</dbReference>
<proteinExistence type="predicted"/>
<dbReference type="EnsemblPlants" id="AUR62005321-RA">
    <property type="protein sequence ID" value="AUR62005321-RA:cds"/>
    <property type="gene ID" value="AUR62005321"/>
</dbReference>
<protein>
    <recommendedName>
        <fullName evidence="5">GATA-type domain-containing protein</fullName>
    </recommendedName>
</protein>
<dbReference type="Proteomes" id="UP000596660">
    <property type="component" value="Unplaced"/>
</dbReference>
<keyword evidence="4" id="KW-0863">Zinc-finger</keyword>
<dbReference type="SUPFAM" id="SSF56219">
    <property type="entry name" value="DNase I-like"/>
    <property type="match status" value="1"/>
</dbReference>
<dbReference type="PANTHER" id="PTHR33710:SF71">
    <property type="entry name" value="ENDONUCLEASE_EXONUCLEASE_PHOSPHATASE DOMAIN-CONTAINING PROTEIN"/>
    <property type="match status" value="1"/>
</dbReference>
<keyword evidence="7" id="KW-1185">Reference proteome</keyword>
<dbReference type="InterPro" id="IPR026960">
    <property type="entry name" value="RVT-Znf"/>
</dbReference>
<evidence type="ECO:0000256" key="2">
    <source>
        <dbReference type="ARBA" id="ARBA00023125"/>
    </source>
</evidence>
<evidence type="ECO:0000256" key="3">
    <source>
        <dbReference type="ARBA" id="ARBA00023163"/>
    </source>
</evidence>
<sequence>VGNSGGIGFWWRDINVSTTSFTAHHFAANICDHNNPTWRAIWPKQENKHLTWSLMSLLKLESSTLCIMFGDFNEIVSLDEKDGGMPRGERLMDAFRGAIDGCGLRDLGFQGSSFTWHRGNSPETFMRERLDRFLGDSDWCSVFQWFEECEEVVAEAWASCINEQTTTRVSVCVEKLTSWVARCFGNVKKRIKDIENKLKVAQARTPNARMLHEYSSLVAELDNLHRLKESYWHAQARVNELRDGDKIPLIFTRRCGDFIRINPPCSMQSLRLVISNTARFWRLTEDLIRVIVGVAYGVPNLCLKAFGGGLEMDQMFASGRIYWLGRMGNITSVDVGARDEEQEAWRIIWKLGGPLKLNHLLWQMCKVCAASKQELFRRRITGDDLCGVCADEVESIIHVLFYCRVTQDVWNNSCFQSVVDDSPNSSFRSKLVWLEGKLDCDELRVLCAMAWSLWFRRNKLVHEGLDLNTSQTAVGYVKLVEDYCIYAKKVFSSQPRRDTLSLTAWQRPSEGSEKRFKQCA</sequence>
<keyword evidence="2" id="KW-0238">DNA-binding</keyword>